<accession>A0A451AFC9</accession>
<gene>
    <name evidence="2" type="ORF">BECKTUN1418D_GA0071000_12841</name>
    <name evidence="3" type="ORF">BECKTUN1418E_GA0071001_12631</name>
    <name evidence="1" type="ORF">BECKTUN1418F_GA0071002_12611</name>
</gene>
<protein>
    <submittedName>
        <fullName evidence="2">Protein gp37</fullName>
    </submittedName>
</protein>
<evidence type="ECO:0000313" key="2">
    <source>
        <dbReference type="EMBL" id="VFK64733.1"/>
    </source>
</evidence>
<dbReference type="EMBL" id="CAADFX010000284">
    <property type="protein sequence ID" value="VFK64733.1"/>
    <property type="molecule type" value="Genomic_DNA"/>
</dbReference>
<dbReference type="EMBL" id="CAADFY010000261">
    <property type="protein sequence ID" value="VFK61557.1"/>
    <property type="molecule type" value="Genomic_DNA"/>
</dbReference>
<dbReference type="Pfam" id="PF07505">
    <property type="entry name" value="DUF5131"/>
    <property type="match status" value="1"/>
</dbReference>
<dbReference type="AlphaFoldDB" id="A0A451AFC9"/>
<organism evidence="2">
    <name type="scientific">Candidatus Kentrum sp. TUN</name>
    <dbReference type="NCBI Taxonomy" id="2126343"/>
    <lineage>
        <taxon>Bacteria</taxon>
        <taxon>Pseudomonadati</taxon>
        <taxon>Pseudomonadota</taxon>
        <taxon>Gammaproteobacteria</taxon>
        <taxon>Candidatus Kentrum</taxon>
    </lineage>
</organism>
<sequence length="274" mass="31718">MDRKPTDDSNQLARLRLEPTRNGNRHEMATSSRIEWTEQTWNPTTGCTKISPGCKHCYVETMAKRLQGMGAPGYDNGFRLSLMKDRLEQPLRRCKPTVYFVNSMSDLFHEDIPDEFLDRVFSIIEETPRHTYQILTKRSTRLRRYFSEQAAPRNAWLGVSVENRQNGIPRIDDLRAINSTVRFISAEPLLEDLGEIDLRGIHWMIAGGESGPKARPMKAEWVENIHRQCRHSGISFFFKQWGRWGADGKQRAKKANGRLFNGRVWDEMPLSPLV</sequence>
<evidence type="ECO:0000313" key="1">
    <source>
        <dbReference type="EMBL" id="VFK61557.1"/>
    </source>
</evidence>
<reference evidence="2" key="1">
    <citation type="submission" date="2019-02" db="EMBL/GenBank/DDBJ databases">
        <authorList>
            <person name="Gruber-Vodicka R. H."/>
            <person name="Seah K. B. B."/>
        </authorList>
    </citation>
    <scope>NUCLEOTIDE SEQUENCE</scope>
    <source>
        <strain evidence="2">BECK_BY1</strain>
        <strain evidence="3">BECK_BY2</strain>
        <strain evidence="1">BECK_BY3</strain>
    </source>
</reference>
<dbReference type="InterPro" id="IPR011101">
    <property type="entry name" value="DUF5131"/>
</dbReference>
<name>A0A451AFC9_9GAMM</name>
<dbReference type="EMBL" id="CAADFV010000263">
    <property type="protein sequence ID" value="VFK70421.1"/>
    <property type="molecule type" value="Genomic_DNA"/>
</dbReference>
<evidence type="ECO:0000313" key="3">
    <source>
        <dbReference type="EMBL" id="VFK70421.1"/>
    </source>
</evidence>
<proteinExistence type="predicted"/>